<protein>
    <submittedName>
        <fullName evidence="2">Uncharacterized protein</fullName>
    </submittedName>
</protein>
<reference evidence="2 3" key="2">
    <citation type="journal article" date="2019" name="G3 (Bethesda)">
        <title>Hybrid Assembly of the Genome of the Entomopathogenic Nematode Steinernema carpocapsae Identifies the X-Chromosome.</title>
        <authorList>
            <person name="Serra L."/>
            <person name="Macchietto M."/>
            <person name="Macias-Munoz A."/>
            <person name="McGill C.J."/>
            <person name="Rodriguez I.M."/>
            <person name="Rodriguez B."/>
            <person name="Murad R."/>
            <person name="Mortazavi A."/>
        </authorList>
    </citation>
    <scope>NUCLEOTIDE SEQUENCE [LARGE SCALE GENOMIC DNA]</scope>
    <source>
        <strain evidence="2 3">ALL</strain>
    </source>
</reference>
<gene>
    <name evidence="2" type="ORF">L596_014489</name>
</gene>
<sequence length="152" mass="16796">MYKAISYSTIHTTPNPCSKPFRVVCPLRGHKRPVDIRAQMPLTRLASLCRTVDTLRPLIAEVKPLELIRKLSNAEICIGGRRQMEAGGGGGAPGKPEKPGDRPARGASDNREMAVGCQAGYVIRVEEREREIYLEASVFLFTSTSKHVYLLC</sequence>
<dbReference type="AlphaFoldDB" id="A0A4U5NC34"/>
<evidence type="ECO:0000256" key="1">
    <source>
        <dbReference type="SAM" id="MobiDB-lite"/>
    </source>
</evidence>
<feature type="region of interest" description="Disordered" evidence="1">
    <location>
        <begin position="82"/>
        <end position="110"/>
    </location>
</feature>
<proteinExistence type="predicted"/>
<feature type="compositionally biased region" description="Basic and acidic residues" evidence="1">
    <location>
        <begin position="95"/>
        <end position="110"/>
    </location>
</feature>
<dbReference type="Proteomes" id="UP000298663">
    <property type="component" value="Unassembled WGS sequence"/>
</dbReference>
<reference evidence="2 3" key="1">
    <citation type="journal article" date="2015" name="Genome Biol.">
        <title>Comparative genomics of Steinernema reveals deeply conserved gene regulatory networks.</title>
        <authorList>
            <person name="Dillman A.R."/>
            <person name="Macchietto M."/>
            <person name="Porter C.F."/>
            <person name="Rogers A."/>
            <person name="Williams B."/>
            <person name="Antoshechkin I."/>
            <person name="Lee M.M."/>
            <person name="Goodwin Z."/>
            <person name="Lu X."/>
            <person name="Lewis E.E."/>
            <person name="Goodrich-Blair H."/>
            <person name="Stock S.P."/>
            <person name="Adams B.J."/>
            <person name="Sternberg P.W."/>
            <person name="Mortazavi A."/>
        </authorList>
    </citation>
    <scope>NUCLEOTIDE SEQUENCE [LARGE SCALE GENOMIC DNA]</scope>
    <source>
        <strain evidence="2 3">ALL</strain>
    </source>
</reference>
<keyword evidence="3" id="KW-1185">Reference proteome</keyword>
<evidence type="ECO:0000313" key="3">
    <source>
        <dbReference type="Proteomes" id="UP000298663"/>
    </source>
</evidence>
<dbReference type="EMBL" id="AZBU02000004">
    <property type="protein sequence ID" value="TKR80409.1"/>
    <property type="molecule type" value="Genomic_DNA"/>
</dbReference>
<comment type="caution">
    <text evidence="2">The sequence shown here is derived from an EMBL/GenBank/DDBJ whole genome shotgun (WGS) entry which is preliminary data.</text>
</comment>
<name>A0A4U5NC34_STECR</name>
<evidence type="ECO:0000313" key="2">
    <source>
        <dbReference type="EMBL" id="TKR80409.1"/>
    </source>
</evidence>
<organism evidence="2 3">
    <name type="scientific">Steinernema carpocapsae</name>
    <name type="common">Entomopathogenic nematode</name>
    <dbReference type="NCBI Taxonomy" id="34508"/>
    <lineage>
        <taxon>Eukaryota</taxon>
        <taxon>Metazoa</taxon>
        <taxon>Ecdysozoa</taxon>
        <taxon>Nematoda</taxon>
        <taxon>Chromadorea</taxon>
        <taxon>Rhabditida</taxon>
        <taxon>Tylenchina</taxon>
        <taxon>Panagrolaimomorpha</taxon>
        <taxon>Strongyloidoidea</taxon>
        <taxon>Steinernematidae</taxon>
        <taxon>Steinernema</taxon>
    </lineage>
</organism>
<accession>A0A4U5NC34</accession>